<proteinExistence type="predicted"/>
<sequence>MSNKPKNRAEPCVARPPSTLETLNMAYAEVVRLRKEILKAEIASQNPQVLGLRSKKTSKVD</sequence>
<reference evidence="1" key="1">
    <citation type="submission" date="2022-01" db="EMBL/GenBank/DDBJ databases">
        <title>Genome sequnece data of strain Bradyrhizobium sp. nov.</title>
        <authorList>
            <person name="Zhang J."/>
        </authorList>
    </citation>
    <scope>NUCLEOTIDE SEQUENCE</scope>
    <source>
        <strain evidence="1">WYCCWR 13023</strain>
    </source>
</reference>
<gene>
    <name evidence="1" type="ORF">L6654_37735</name>
</gene>
<evidence type="ECO:0000313" key="2">
    <source>
        <dbReference type="Proteomes" id="UP001139054"/>
    </source>
</evidence>
<accession>A0A9X1RGQ6</accession>
<name>A0A9X1RGQ6_9BRAD</name>
<dbReference type="Proteomes" id="UP001139054">
    <property type="component" value="Unassembled WGS sequence"/>
</dbReference>
<comment type="caution">
    <text evidence="1">The sequence shown here is derived from an EMBL/GenBank/DDBJ whole genome shotgun (WGS) entry which is preliminary data.</text>
</comment>
<dbReference type="AlphaFoldDB" id="A0A9X1RGQ6"/>
<dbReference type="RefSeq" id="WP_237891929.1">
    <property type="nucleotide sequence ID" value="NZ_JAKLTY010000040.1"/>
</dbReference>
<evidence type="ECO:0000313" key="1">
    <source>
        <dbReference type="EMBL" id="MCG2632359.1"/>
    </source>
</evidence>
<protein>
    <submittedName>
        <fullName evidence="1">Uncharacterized protein</fullName>
    </submittedName>
</protein>
<dbReference type="EMBL" id="JAKLTY010000040">
    <property type="protein sequence ID" value="MCG2632359.1"/>
    <property type="molecule type" value="Genomic_DNA"/>
</dbReference>
<organism evidence="1 2">
    <name type="scientific">Bradyrhizobium zhengyangense</name>
    <dbReference type="NCBI Taxonomy" id="2911009"/>
    <lineage>
        <taxon>Bacteria</taxon>
        <taxon>Pseudomonadati</taxon>
        <taxon>Pseudomonadota</taxon>
        <taxon>Alphaproteobacteria</taxon>
        <taxon>Hyphomicrobiales</taxon>
        <taxon>Nitrobacteraceae</taxon>
        <taxon>Bradyrhizobium</taxon>
    </lineage>
</organism>